<keyword evidence="3" id="KW-0813">Transport</keyword>
<dbReference type="PANTHER" id="PTHR30026">
    <property type="entry name" value="OUTER MEMBRANE PROTEIN TOLC"/>
    <property type="match status" value="1"/>
</dbReference>
<evidence type="ECO:0000256" key="2">
    <source>
        <dbReference type="ARBA" id="ARBA00007613"/>
    </source>
</evidence>
<protein>
    <submittedName>
        <fullName evidence="8">TolC family protein</fullName>
    </submittedName>
</protein>
<dbReference type="SUPFAM" id="SSF56954">
    <property type="entry name" value="Outer membrane efflux proteins (OEP)"/>
    <property type="match status" value="1"/>
</dbReference>
<evidence type="ECO:0000256" key="1">
    <source>
        <dbReference type="ARBA" id="ARBA00004442"/>
    </source>
</evidence>
<evidence type="ECO:0000313" key="9">
    <source>
        <dbReference type="Proteomes" id="UP001180481"/>
    </source>
</evidence>
<keyword evidence="5" id="KW-0812">Transmembrane</keyword>
<organism evidence="8 9">
    <name type="scientific">Flavobacterium nakdongensis</name>
    <dbReference type="NCBI Taxonomy" id="3073563"/>
    <lineage>
        <taxon>Bacteria</taxon>
        <taxon>Pseudomonadati</taxon>
        <taxon>Bacteroidota</taxon>
        <taxon>Flavobacteriia</taxon>
        <taxon>Flavobacteriales</taxon>
        <taxon>Flavobacteriaceae</taxon>
        <taxon>Flavobacterium</taxon>
    </lineage>
</organism>
<name>A0ABY9RAC3_9FLAO</name>
<dbReference type="EMBL" id="CP133721">
    <property type="protein sequence ID" value="WMW78187.1"/>
    <property type="molecule type" value="Genomic_DNA"/>
</dbReference>
<keyword evidence="6" id="KW-0472">Membrane</keyword>
<dbReference type="InterPro" id="IPR003423">
    <property type="entry name" value="OMP_efflux"/>
</dbReference>
<comment type="similarity">
    <text evidence="2">Belongs to the outer membrane factor (OMF) (TC 1.B.17) family.</text>
</comment>
<dbReference type="Pfam" id="PF02321">
    <property type="entry name" value="OEP"/>
    <property type="match status" value="2"/>
</dbReference>
<dbReference type="Proteomes" id="UP001180481">
    <property type="component" value="Chromosome"/>
</dbReference>
<keyword evidence="7" id="KW-0998">Cell outer membrane</keyword>
<proteinExistence type="inferred from homology"/>
<dbReference type="PANTHER" id="PTHR30026:SF20">
    <property type="entry name" value="OUTER MEMBRANE PROTEIN TOLC"/>
    <property type="match status" value="1"/>
</dbReference>
<gene>
    <name evidence="8" type="ORF">RF683_01730</name>
</gene>
<dbReference type="InterPro" id="IPR051906">
    <property type="entry name" value="TolC-like"/>
</dbReference>
<evidence type="ECO:0000313" key="8">
    <source>
        <dbReference type="EMBL" id="WMW78187.1"/>
    </source>
</evidence>
<keyword evidence="4" id="KW-1134">Transmembrane beta strand</keyword>
<evidence type="ECO:0000256" key="7">
    <source>
        <dbReference type="ARBA" id="ARBA00023237"/>
    </source>
</evidence>
<keyword evidence="9" id="KW-1185">Reference proteome</keyword>
<evidence type="ECO:0000256" key="3">
    <source>
        <dbReference type="ARBA" id="ARBA00022448"/>
    </source>
</evidence>
<evidence type="ECO:0000256" key="6">
    <source>
        <dbReference type="ARBA" id="ARBA00023136"/>
    </source>
</evidence>
<sequence>MQLKIKNNITILLVLLSICMFNYSFGQNTVFTYDEYLGFVKKFHPLVKIANLEISQAQANLLQARGAFDPKIEADFNSKNFKGNSYYSIFNGTFKIPTWYGIELKAAFENNEGLYLNPEQSLPNSGLTSVGITIPVLQGLVINQRMADLRKAKSQIKLSQAEQKMQAIEVLYEASLAYFNWKKNYDEVKLYEAYLKNAEIRLNGVQKLIEQGDKPAIDSVEAGITLKNRQLNLEESRFKLLKSKLELANFLWTTDNLPLELDDQLVPDVSLQESISASLKTNGLQLSNFSLDNHPKINALETKIELLSIDKKLKANMLLPKLDVGYSYISEPTYFSNYRFQDNKIGINAYFPIFLRKERGALKLAKQKIQAQEFELSLAKIQLTNKVKAQQNEINTVAKQKNIISELVAANTALLNAEEKLFNAGESSLFLINTRENNLVSAQLNKISIENRFLQSHVELFKTLANPD</sequence>
<dbReference type="Gene3D" id="1.20.1600.10">
    <property type="entry name" value="Outer membrane efflux proteins (OEP)"/>
    <property type="match status" value="1"/>
</dbReference>
<comment type="subcellular location">
    <subcellularLocation>
        <location evidence="1">Cell outer membrane</location>
    </subcellularLocation>
</comment>
<accession>A0ABY9RAC3</accession>
<evidence type="ECO:0000256" key="4">
    <source>
        <dbReference type="ARBA" id="ARBA00022452"/>
    </source>
</evidence>
<evidence type="ECO:0000256" key="5">
    <source>
        <dbReference type="ARBA" id="ARBA00022692"/>
    </source>
</evidence>
<reference evidence="8" key="1">
    <citation type="submission" date="2023-09" db="EMBL/GenBank/DDBJ databases">
        <title>Flavobacterium sp. 20NA77.7 isolated from freshwater.</title>
        <authorList>
            <person name="Le V."/>
            <person name="Ko S.-R."/>
            <person name="Ahn C.-Y."/>
            <person name="Oh H.-M."/>
        </authorList>
    </citation>
    <scope>NUCLEOTIDE SEQUENCE</scope>
    <source>
        <strain evidence="8">20NA77.7</strain>
    </source>
</reference>
<dbReference type="RefSeq" id="WP_309532506.1">
    <property type="nucleotide sequence ID" value="NZ_CP133721.1"/>
</dbReference>